<comment type="caution">
    <text evidence="3">The sequence shown here is derived from an EMBL/GenBank/DDBJ whole genome shotgun (WGS) entry which is preliminary data.</text>
</comment>
<keyword evidence="4" id="KW-1185">Reference proteome</keyword>
<dbReference type="Proteomes" id="UP001565435">
    <property type="component" value="Unassembled WGS sequence"/>
</dbReference>
<dbReference type="RefSeq" id="WP_370034905.1">
    <property type="nucleotide sequence ID" value="NZ_JBGBYS010000002.1"/>
</dbReference>
<dbReference type="InterPro" id="IPR023833">
    <property type="entry name" value="Signal_pept_SipW-depend-type"/>
</dbReference>
<sequence length="216" mass="22260">MSLRRAVFAAAAAAAAGGLLIGGGATYAAWSDSAESESTTITAGDLKVDIKQDGPENVEAGSNPSIVKSESSNGIIPGKQAQRWTYAVTNLADSATSATSSLEIKGAIAKDAASDYAAIRPYLRATTKVGSQNAMTIPSNKFGDSGFTHSVDLNTTLAPGESVKVELTLSMPATVTSQGQTVDVARELISRRSANTNVKSVFTMTNSARLVQAKLS</sequence>
<accession>A0ABV4EG02</accession>
<reference evidence="3 4" key="1">
    <citation type="submission" date="2024-07" db="EMBL/GenBank/DDBJ databases">
        <title>Mealworm larvae gut microbial communities from Newark, Delaware, USA.</title>
        <authorList>
            <person name="Blenner M."/>
        </authorList>
    </citation>
    <scope>NUCLEOTIDE SEQUENCE [LARGE SCALE GENOMIC DNA]</scope>
    <source>
        <strain evidence="3 4">UD i117</strain>
    </source>
</reference>
<feature type="region of interest" description="Disordered" evidence="1">
    <location>
        <begin position="53"/>
        <end position="73"/>
    </location>
</feature>
<evidence type="ECO:0000256" key="1">
    <source>
        <dbReference type="SAM" id="MobiDB-lite"/>
    </source>
</evidence>
<evidence type="ECO:0000313" key="4">
    <source>
        <dbReference type="Proteomes" id="UP001565435"/>
    </source>
</evidence>
<feature type="chain" id="PRO_5046357880" evidence="2">
    <location>
        <begin position="29"/>
        <end position="216"/>
    </location>
</feature>
<feature type="compositionally biased region" description="Polar residues" evidence="1">
    <location>
        <begin position="60"/>
        <end position="73"/>
    </location>
</feature>
<evidence type="ECO:0000313" key="3">
    <source>
        <dbReference type="EMBL" id="MEY9257453.1"/>
    </source>
</evidence>
<protein>
    <submittedName>
        <fullName evidence="3">Alternate signal-mediated exported protein</fullName>
    </submittedName>
</protein>
<feature type="signal peptide" evidence="2">
    <location>
        <begin position="1"/>
        <end position="28"/>
    </location>
</feature>
<organism evidence="3 4">
    <name type="scientific">Brevibacterium epidermidis</name>
    <dbReference type="NCBI Taxonomy" id="1698"/>
    <lineage>
        <taxon>Bacteria</taxon>
        <taxon>Bacillati</taxon>
        <taxon>Actinomycetota</taxon>
        <taxon>Actinomycetes</taxon>
        <taxon>Micrococcales</taxon>
        <taxon>Brevibacteriaceae</taxon>
        <taxon>Brevibacterium</taxon>
    </lineage>
</organism>
<dbReference type="InterPro" id="IPR006311">
    <property type="entry name" value="TAT_signal"/>
</dbReference>
<dbReference type="NCBIfam" id="TIGR04088">
    <property type="entry name" value="cognate_SipW"/>
    <property type="match status" value="1"/>
</dbReference>
<evidence type="ECO:0000256" key="2">
    <source>
        <dbReference type="SAM" id="SignalP"/>
    </source>
</evidence>
<keyword evidence="2" id="KW-0732">Signal</keyword>
<gene>
    <name evidence="3" type="ORF">ABH903_000463</name>
</gene>
<proteinExistence type="predicted"/>
<name>A0ABV4EG02_BREEP</name>
<dbReference type="PROSITE" id="PS51318">
    <property type="entry name" value="TAT"/>
    <property type="match status" value="1"/>
</dbReference>
<dbReference type="EMBL" id="JBGBYS010000002">
    <property type="protein sequence ID" value="MEY9257453.1"/>
    <property type="molecule type" value="Genomic_DNA"/>
</dbReference>